<feature type="compositionally biased region" description="Polar residues" evidence="1">
    <location>
        <begin position="39"/>
        <end position="50"/>
    </location>
</feature>
<accession>A0A0B7ARR9</accession>
<dbReference type="EMBL" id="HACG01035821">
    <property type="protein sequence ID" value="CEK82686.1"/>
    <property type="molecule type" value="Transcribed_RNA"/>
</dbReference>
<evidence type="ECO:0000256" key="1">
    <source>
        <dbReference type="SAM" id="MobiDB-lite"/>
    </source>
</evidence>
<name>A0A0B7ARR9_9EUPU</name>
<reference evidence="2" key="1">
    <citation type="submission" date="2014-12" db="EMBL/GenBank/DDBJ databases">
        <title>Insight into the proteome of Arion vulgaris.</title>
        <authorList>
            <person name="Aradska J."/>
            <person name="Bulat T."/>
            <person name="Smidak R."/>
            <person name="Sarate P."/>
            <person name="Gangsoo J."/>
            <person name="Sialana F."/>
            <person name="Bilban M."/>
            <person name="Lubec G."/>
        </authorList>
    </citation>
    <scope>NUCLEOTIDE SEQUENCE</scope>
    <source>
        <tissue evidence="2">Skin</tissue>
    </source>
</reference>
<evidence type="ECO:0000313" key="2">
    <source>
        <dbReference type="EMBL" id="CEK82686.1"/>
    </source>
</evidence>
<proteinExistence type="predicted"/>
<feature type="region of interest" description="Disordered" evidence="1">
    <location>
        <begin position="1"/>
        <end position="50"/>
    </location>
</feature>
<dbReference type="AlphaFoldDB" id="A0A0B7ARR9"/>
<gene>
    <name evidence="2" type="primary">ORF132954</name>
</gene>
<organism evidence="2">
    <name type="scientific">Arion vulgaris</name>
    <dbReference type="NCBI Taxonomy" id="1028688"/>
    <lineage>
        <taxon>Eukaryota</taxon>
        <taxon>Metazoa</taxon>
        <taxon>Spiralia</taxon>
        <taxon>Lophotrochozoa</taxon>
        <taxon>Mollusca</taxon>
        <taxon>Gastropoda</taxon>
        <taxon>Heterobranchia</taxon>
        <taxon>Euthyneura</taxon>
        <taxon>Panpulmonata</taxon>
        <taxon>Eupulmonata</taxon>
        <taxon>Stylommatophora</taxon>
        <taxon>Helicina</taxon>
        <taxon>Arionoidea</taxon>
        <taxon>Arionidae</taxon>
        <taxon>Arion</taxon>
    </lineage>
</organism>
<sequence>MTPRAVLSSLMSATSKQQPHHNRRYDDDEADPSEPGIHNMTNKQQSQTLHQKLAESYRLPAEPHDEVCTEIDQTKSHGRHSAVSQQFQVITIFRGSPWFL</sequence>
<protein>
    <submittedName>
        <fullName evidence="2">Uncharacterized protein</fullName>
    </submittedName>
</protein>